<gene>
    <name evidence="3" type="ORF">HK103_000425</name>
</gene>
<dbReference type="Gene3D" id="3.30.40.10">
    <property type="entry name" value="Zinc/RING finger domain, C3HC4 (zinc finger)"/>
    <property type="match status" value="1"/>
</dbReference>
<dbReference type="GO" id="GO:0061630">
    <property type="term" value="F:ubiquitin protein ligase activity"/>
    <property type="evidence" value="ECO:0007669"/>
    <property type="project" value="UniProtKB-EC"/>
</dbReference>
<dbReference type="Proteomes" id="UP001210925">
    <property type="component" value="Unassembled WGS sequence"/>
</dbReference>
<dbReference type="Pfam" id="PF13920">
    <property type="entry name" value="zf-C3HC4_3"/>
    <property type="match status" value="1"/>
</dbReference>
<proteinExistence type="predicted"/>
<feature type="domain" description="RING-type" evidence="2">
    <location>
        <begin position="284"/>
        <end position="337"/>
    </location>
</feature>
<dbReference type="AlphaFoldDB" id="A0AAD5UET5"/>
<sequence>MDDENISSTSTRAFVEDILNVLSLGQLGNLQEIAALGNLYNELPPPPLRKAKTLQSKINLIKSSIQVLYKNNNTEITFKYDSLVPCYISIYFNGRVTFENSSESNLKFNILTENDKPATFKRFGPFPAGLNQGFTTTEDALQVYGSHETVMHVQTNLPVSPTVSPVNVTSPTSATEANPLINRSNIPPPISINLPSQPPEVISPSSINPTALYDIVIVLEEQDPSISHDFQTPYMNAQATSILLKKSDAFEIIYSKQNLLIDGIPYLLQEVYGFSESETDNRNDQVCMSDYKDTLVLPCRHLCLCNSCAEVLRNSQNSPTSPQTPSSRGPPKCPICRQVFHSLVQIKLPPPYDIKSARASRVNMPDTKGFGSSLYRSQGV</sequence>
<accession>A0AAD5UET5</accession>
<dbReference type="PROSITE" id="PS50089">
    <property type="entry name" value="ZF_RING_2"/>
    <property type="match status" value="1"/>
</dbReference>
<protein>
    <recommendedName>
        <fullName evidence="2">RING-type domain-containing protein</fullName>
    </recommendedName>
</protein>
<dbReference type="InterPro" id="IPR045194">
    <property type="entry name" value="MGRN1/RNF157-like"/>
</dbReference>
<dbReference type="InterPro" id="IPR013083">
    <property type="entry name" value="Znf_RING/FYVE/PHD"/>
</dbReference>
<comment type="caution">
    <text evidence="3">The sequence shown here is derived from an EMBL/GenBank/DDBJ whole genome shotgun (WGS) entry which is preliminary data.</text>
</comment>
<dbReference type="PANTHER" id="PTHR22996">
    <property type="entry name" value="MAHOGUNIN"/>
    <property type="match status" value="1"/>
</dbReference>
<organism evidence="3 4">
    <name type="scientific">Boothiomyces macroporosus</name>
    <dbReference type="NCBI Taxonomy" id="261099"/>
    <lineage>
        <taxon>Eukaryota</taxon>
        <taxon>Fungi</taxon>
        <taxon>Fungi incertae sedis</taxon>
        <taxon>Chytridiomycota</taxon>
        <taxon>Chytridiomycota incertae sedis</taxon>
        <taxon>Chytridiomycetes</taxon>
        <taxon>Rhizophydiales</taxon>
        <taxon>Terramycetaceae</taxon>
        <taxon>Boothiomyces</taxon>
    </lineage>
</organism>
<evidence type="ECO:0000256" key="1">
    <source>
        <dbReference type="PROSITE-ProRule" id="PRU00175"/>
    </source>
</evidence>
<keyword evidence="1" id="KW-0479">Metal-binding</keyword>
<name>A0AAD5UET5_9FUNG</name>
<keyword evidence="1" id="KW-0863">Zinc-finger</keyword>
<evidence type="ECO:0000313" key="4">
    <source>
        <dbReference type="Proteomes" id="UP001210925"/>
    </source>
</evidence>
<dbReference type="GO" id="GO:0008270">
    <property type="term" value="F:zinc ion binding"/>
    <property type="evidence" value="ECO:0007669"/>
    <property type="project" value="UniProtKB-KW"/>
</dbReference>
<dbReference type="InterPro" id="IPR001841">
    <property type="entry name" value="Znf_RING"/>
</dbReference>
<keyword evidence="4" id="KW-1185">Reference proteome</keyword>
<evidence type="ECO:0000313" key="3">
    <source>
        <dbReference type="EMBL" id="KAJ3253637.1"/>
    </source>
</evidence>
<dbReference type="GO" id="GO:0005737">
    <property type="term" value="C:cytoplasm"/>
    <property type="evidence" value="ECO:0007669"/>
    <property type="project" value="TreeGrafter"/>
</dbReference>
<dbReference type="EMBL" id="JADGKB010000104">
    <property type="protein sequence ID" value="KAJ3253637.1"/>
    <property type="molecule type" value="Genomic_DNA"/>
</dbReference>
<dbReference type="SUPFAM" id="SSF57850">
    <property type="entry name" value="RING/U-box"/>
    <property type="match status" value="1"/>
</dbReference>
<evidence type="ECO:0000259" key="2">
    <source>
        <dbReference type="PROSITE" id="PS50089"/>
    </source>
</evidence>
<reference evidence="3" key="1">
    <citation type="submission" date="2020-05" db="EMBL/GenBank/DDBJ databases">
        <title>Phylogenomic resolution of chytrid fungi.</title>
        <authorList>
            <person name="Stajich J.E."/>
            <person name="Amses K."/>
            <person name="Simmons R."/>
            <person name="Seto K."/>
            <person name="Myers J."/>
            <person name="Bonds A."/>
            <person name="Quandt C.A."/>
            <person name="Barry K."/>
            <person name="Liu P."/>
            <person name="Grigoriev I."/>
            <person name="Longcore J.E."/>
            <person name="James T.Y."/>
        </authorList>
    </citation>
    <scope>NUCLEOTIDE SEQUENCE</scope>
    <source>
        <strain evidence="3">PLAUS21</strain>
    </source>
</reference>
<keyword evidence="1" id="KW-0862">Zinc</keyword>
<dbReference type="PANTHER" id="PTHR22996:SF0">
    <property type="entry name" value="RE60872P-RELATED"/>
    <property type="match status" value="1"/>
</dbReference>
<dbReference type="GO" id="GO:0016567">
    <property type="term" value="P:protein ubiquitination"/>
    <property type="evidence" value="ECO:0007669"/>
    <property type="project" value="TreeGrafter"/>
</dbReference>